<organism evidence="1 2">
    <name type="scientific">Rhododendron molle</name>
    <name type="common">Chinese azalea</name>
    <name type="synonym">Azalea mollis</name>
    <dbReference type="NCBI Taxonomy" id="49168"/>
    <lineage>
        <taxon>Eukaryota</taxon>
        <taxon>Viridiplantae</taxon>
        <taxon>Streptophyta</taxon>
        <taxon>Embryophyta</taxon>
        <taxon>Tracheophyta</taxon>
        <taxon>Spermatophyta</taxon>
        <taxon>Magnoliopsida</taxon>
        <taxon>eudicotyledons</taxon>
        <taxon>Gunneridae</taxon>
        <taxon>Pentapetalae</taxon>
        <taxon>asterids</taxon>
        <taxon>Ericales</taxon>
        <taxon>Ericaceae</taxon>
        <taxon>Ericoideae</taxon>
        <taxon>Rhodoreae</taxon>
        <taxon>Rhododendron</taxon>
    </lineage>
</organism>
<evidence type="ECO:0000313" key="2">
    <source>
        <dbReference type="Proteomes" id="UP001062846"/>
    </source>
</evidence>
<proteinExistence type="predicted"/>
<dbReference type="Proteomes" id="UP001062846">
    <property type="component" value="Chromosome 6"/>
</dbReference>
<gene>
    <name evidence="1" type="ORF">RHMOL_Rhmol06G0096300</name>
</gene>
<evidence type="ECO:0000313" key="1">
    <source>
        <dbReference type="EMBL" id="KAI8550321.1"/>
    </source>
</evidence>
<reference evidence="1" key="1">
    <citation type="submission" date="2022-02" db="EMBL/GenBank/DDBJ databases">
        <title>Plant Genome Project.</title>
        <authorList>
            <person name="Zhang R.-G."/>
        </authorList>
    </citation>
    <scope>NUCLEOTIDE SEQUENCE</scope>
    <source>
        <strain evidence="1">AT1</strain>
    </source>
</reference>
<accession>A0ACC0NBE2</accession>
<keyword evidence="2" id="KW-1185">Reference proteome</keyword>
<comment type="caution">
    <text evidence="1">The sequence shown here is derived from an EMBL/GenBank/DDBJ whole genome shotgun (WGS) entry which is preliminary data.</text>
</comment>
<sequence>MALVRLPYSPTSSQFSTQQLLQLPQTNPLSSLPKAPQFTTNPFPHLSILSLSTSSFPLSHILPLKTHKPSNPFIFSASSSSAHSQATIETPELTESTQSQLAAGEDEEAEVDEATQTRVLAQNLPWTSTVDDVRSLFEKYGTVVDIELSMYNKKRDTNRGLAFVTMGSHEEALSALNNLQSYEFEGRILKLEWAKPKKKTNPVAQKPKPAPIHNLFVANLPYQARAKDLKEFFNSENSNAVSADVIFHENPRRSAGYGFVSFYTKQEAEAALSAFQGKLFMGRQIRVANSKRFLRQGTKATILLESASTTLNPNIERSEEADAA</sequence>
<name>A0ACC0NBE2_RHOML</name>
<dbReference type="EMBL" id="CM046393">
    <property type="protein sequence ID" value="KAI8550321.1"/>
    <property type="molecule type" value="Genomic_DNA"/>
</dbReference>
<protein>
    <submittedName>
        <fullName evidence="1">Uncharacterized protein</fullName>
    </submittedName>
</protein>